<organism evidence="2 3">
    <name type="scientific">Macrococcoides canis</name>
    <dbReference type="NCBI Taxonomy" id="1855823"/>
    <lineage>
        <taxon>Bacteria</taxon>
        <taxon>Bacillati</taxon>
        <taxon>Bacillota</taxon>
        <taxon>Bacilli</taxon>
        <taxon>Bacillales</taxon>
        <taxon>Staphylococcaceae</taxon>
        <taxon>Macrococcoides</taxon>
    </lineage>
</organism>
<reference evidence="2 3" key="1">
    <citation type="journal article" date="2017" name="Int. J. Syst. Evol. Microbiol.">
        <title>Macrococcus canis sp. nov., a skin bacterium associated with infections in dogs.</title>
        <authorList>
            <person name="Gobeli Brawand S."/>
            <person name="Cotting K."/>
            <person name="Gomez-Sanz E."/>
            <person name="Collaud A."/>
            <person name="Thomann A."/>
            <person name="Brodard I."/>
            <person name="Rodriguez-Campos S."/>
            <person name="Strauss C."/>
            <person name="Perreten V."/>
        </authorList>
    </citation>
    <scope>NUCLEOTIDE SEQUENCE [LARGE SCALE GENOMIC DNA]</scope>
    <source>
        <strain evidence="2 3">KM45013</strain>
    </source>
</reference>
<dbReference type="InterPro" id="IPR008988">
    <property type="entry name" value="Transcriptional_repressor_C"/>
</dbReference>
<dbReference type="Proteomes" id="UP000194154">
    <property type="component" value="Chromosome"/>
</dbReference>
<sequence>MLHVANAKRNEMYKIKSMNFMNPQMLHRLYALGFTEGSLIKIKQKSLFKGPCTLDKNGQQICIRNCDACQIMLEHVHG</sequence>
<dbReference type="EMBL" id="CP021059">
    <property type="protein sequence ID" value="ARQ07663.1"/>
    <property type="molecule type" value="Genomic_DNA"/>
</dbReference>
<dbReference type="RefSeq" id="WP_086043204.1">
    <property type="nucleotide sequence ID" value="NZ_CBCRZA010000007.1"/>
</dbReference>
<accession>A0A1W7ADH5</accession>
<dbReference type="SMART" id="SM00899">
    <property type="entry name" value="FeoA"/>
    <property type="match status" value="1"/>
</dbReference>
<dbReference type="KEGG" id="mcak:MCCS_20740"/>
<dbReference type="SUPFAM" id="SSF50037">
    <property type="entry name" value="C-terminal domain of transcriptional repressors"/>
    <property type="match status" value="1"/>
</dbReference>
<dbReference type="AlphaFoldDB" id="A0A1W7ADH5"/>
<dbReference type="InterPro" id="IPR007167">
    <property type="entry name" value="Fe-transptr_FeoA-like"/>
</dbReference>
<dbReference type="GO" id="GO:0046914">
    <property type="term" value="F:transition metal ion binding"/>
    <property type="evidence" value="ECO:0007669"/>
    <property type="project" value="InterPro"/>
</dbReference>
<evidence type="ECO:0000313" key="2">
    <source>
        <dbReference type="EMBL" id="ARQ07663.1"/>
    </source>
</evidence>
<keyword evidence="3" id="KW-1185">Reference proteome</keyword>
<dbReference type="PANTHER" id="PTHR42954">
    <property type="entry name" value="FE(2+) TRANSPORT PROTEIN A"/>
    <property type="match status" value="1"/>
</dbReference>
<dbReference type="STRING" id="1855823.MCCS_20740"/>
<name>A0A1W7ADH5_9STAP</name>
<dbReference type="Gene3D" id="2.30.30.90">
    <property type="match status" value="1"/>
</dbReference>
<dbReference type="GeneID" id="35296159"/>
<evidence type="ECO:0000313" key="3">
    <source>
        <dbReference type="Proteomes" id="UP000194154"/>
    </source>
</evidence>
<dbReference type="OrthoDB" id="9811076at2"/>
<evidence type="ECO:0000259" key="1">
    <source>
        <dbReference type="SMART" id="SM00899"/>
    </source>
</evidence>
<dbReference type="Pfam" id="PF04023">
    <property type="entry name" value="FeoA"/>
    <property type="match status" value="1"/>
</dbReference>
<protein>
    <submittedName>
        <fullName evidence="2">FeoA domain protein</fullName>
    </submittedName>
</protein>
<feature type="domain" description="Ferrous iron transporter FeoA-like" evidence="1">
    <location>
        <begin position="2"/>
        <end position="75"/>
    </location>
</feature>
<dbReference type="PANTHER" id="PTHR42954:SF1">
    <property type="entry name" value="FERROUS IRON TRANSPORTER FEOA DOMAIN-CONTAINING PROTEIN"/>
    <property type="match status" value="1"/>
</dbReference>
<dbReference type="InterPro" id="IPR038157">
    <property type="entry name" value="FeoA_core_dom"/>
</dbReference>
<gene>
    <name evidence="2" type="ORF">MCCS_20740</name>
</gene>
<dbReference type="InterPro" id="IPR052713">
    <property type="entry name" value="FeoA"/>
</dbReference>
<proteinExistence type="predicted"/>